<evidence type="ECO:0000256" key="1">
    <source>
        <dbReference type="SAM" id="MobiDB-lite"/>
    </source>
</evidence>
<keyword evidence="2" id="KW-1133">Transmembrane helix</keyword>
<feature type="region of interest" description="Disordered" evidence="1">
    <location>
        <begin position="103"/>
        <end position="136"/>
    </location>
</feature>
<evidence type="ECO:0000313" key="4">
    <source>
        <dbReference type="Proteomes" id="UP000030960"/>
    </source>
</evidence>
<dbReference type="EMBL" id="JSUQ01000020">
    <property type="protein sequence ID" value="KHQ51075.1"/>
    <property type="molecule type" value="Genomic_DNA"/>
</dbReference>
<protein>
    <submittedName>
        <fullName evidence="3">Uncharacterized protein</fullName>
    </submittedName>
</protein>
<keyword evidence="4" id="KW-1185">Reference proteome</keyword>
<comment type="caution">
    <text evidence="3">The sequence shown here is derived from an EMBL/GenBank/DDBJ whole genome shotgun (WGS) entry which is preliminary data.</text>
</comment>
<keyword evidence="2" id="KW-0812">Transmembrane</keyword>
<dbReference type="AlphaFoldDB" id="A0A0B3RII1"/>
<evidence type="ECO:0000313" key="3">
    <source>
        <dbReference type="EMBL" id="KHQ51075.1"/>
    </source>
</evidence>
<accession>A0A0B3RII1</accession>
<dbReference type="Proteomes" id="UP000030960">
    <property type="component" value="Unassembled WGS sequence"/>
</dbReference>
<dbReference type="OrthoDB" id="262081at2"/>
<organism evidence="3 4">
    <name type="scientific">Mameliella alba</name>
    <dbReference type="NCBI Taxonomy" id="561184"/>
    <lineage>
        <taxon>Bacteria</taxon>
        <taxon>Pseudomonadati</taxon>
        <taxon>Pseudomonadota</taxon>
        <taxon>Alphaproteobacteria</taxon>
        <taxon>Rhodobacterales</taxon>
        <taxon>Roseobacteraceae</taxon>
        <taxon>Mameliella</taxon>
    </lineage>
</organism>
<evidence type="ECO:0000256" key="2">
    <source>
        <dbReference type="SAM" id="Phobius"/>
    </source>
</evidence>
<gene>
    <name evidence="3" type="ORF">OA50_04445</name>
</gene>
<keyword evidence="2" id="KW-0472">Membrane</keyword>
<proteinExistence type="predicted"/>
<sequence length="506" mass="53882">MMQAHSSDLEIAAEHKGWLSRLDSAARRPGLVAAALGFAALNAAAAVTVLVMMPDDQGPTAAPATPVMVSKLAPTVAPAPAAEPRHAALSEVVHRLPRAQTWHPPHQLPVGRDHSAAPDIARSAPGGLAAPRADGLPTPELDSAPLALASLPRDVTPEPDKEVLKSSLVPQIATLGTIRPRARPELDIPEVPETIQVAVSLRPKLRPEGLKLPEPSIDRTPEAEAPTATLAALPRAIERPVSGATCNTRLTRAMPNRRGSAKGGDAVMAGLMRTSGTERDRLVAREILAGNMPSFLQDLVPVEVSGRARDGSPIRITFCATPDYLAVGSDRDFVRVPMGLPAAMQIAGRFDMMLPTRRMVDQIYRAADTRVAPKPMTPGPQMSSTDYLVRHNRTVEGQLRGASVAGHLTSGHKKDLVLTNRLSSNRGRVAIYGWHRTNGKAIQPLSTVHGATYADYSHGVRLISQTAYLNGRPVRLADLMADPDYASLISDEGPIRAAQLQVASAN</sequence>
<dbReference type="RefSeq" id="WP_052244754.1">
    <property type="nucleotide sequence ID" value="NZ_JSUQ01000020.1"/>
</dbReference>
<name>A0A0B3RII1_9RHOB</name>
<reference evidence="3 4" key="1">
    <citation type="submission" date="2014-10" db="EMBL/GenBank/DDBJ databases">
        <title>Genome sequence of Ponticoccus sp. strain UMTAT08 isolated from clonal culture of toxic dinoflagellate Alexandrium tamiyavanichii.</title>
        <authorList>
            <person name="Gan H.Y."/>
            <person name="Muhd D.-D."/>
            <person name="Mohd Noor M.E."/>
            <person name="Yeong Y.S."/>
            <person name="Usup G."/>
        </authorList>
    </citation>
    <scope>NUCLEOTIDE SEQUENCE [LARGE SCALE GENOMIC DNA]</scope>
    <source>
        <strain evidence="3 4">UMTAT08</strain>
    </source>
</reference>
<feature type="transmembrane region" description="Helical" evidence="2">
    <location>
        <begin position="31"/>
        <end position="53"/>
    </location>
</feature>